<protein>
    <submittedName>
        <fullName evidence="2">Uncharacterized protein</fullName>
    </submittedName>
</protein>
<organism evidence="2 3">
    <name type="scientific">Rhodosalinus halophilus</name>
    <dbReference type="NCBI Taxonomy" id="2259333"/>
    <lineage>
        <taxon>Bacteria</taxon>
        <taxon>Pseudomonadati</taxon>
        <taxon>Pseudomonadota</taxon>
        <taxon>Alphaproteobacteria</taxon>
        <taxon>Rhodobacterales</taxon>
        <taxon>Paracoccaceae</taxon>
        <taxon>Rhodosalinus</taxon>
    </lineage>
</organism>
<name>A0A365UCK5_9RHOB</name>
<sequence length="179" mass="18100">MTDPTREAEAAAQAVTEEARDAVAEAREAAARSLDEAGRRAREEANARVSQAADDAAAEAANAARAAEDAAAEFGADSVEAKALRSIAQFLEDTAERLHALDLESMVHGVDRFAQRHPMAFLAGAAALGFAAARLLRAADRADASDAAPGPSQSATSAGFGGPAGAVSPQTGTGEDDGP</sequence>
<dbReference type="Proteomes" id="UP000253370">
    <property type="component" value="Unassembled WGS sequence"/>
</dbReference>
<evidence type="ECO:0000313" key="2">
    <source>
        <dbReference type="EMBL" id="RBI86358.1"/>
    </source>
</evidence>
<gene>
    <name evidence="2" type="ORF">DRV85_06315</name>
</gene>
<dbReference type="AlphaFoldDB" id="A0A365UCK5"/>
<comment type="caution">
    <text evidence="2">The sequence shown here is derived from an EMBL/GenBank/DDBJ whole genome shotgun (WGS) entry which is preliminary data.</text>
</comment>
<evidence type="ECO:0000313" key="3">
    <source>
        <dbReference type="Proteomes" id="UP000253370"/>
    </source>
</evidence>
<evidence type="ECO:0000256" key="1">
    <source>
        <dbReference type="SAM" id="MobiDB-lite"/>
    </source>
</evidence>
<proteinExistence type="predicted"/>
<accession>A0A365UCK5</accession>
<dbReference type="EMBL" id="QNTQ01000005">
    <property type="protein sequence ID" value="RBI86358.1"/>
    <property type="molecule type" value="Genomic_DNA"/>
</dbReference>
<feature type="region of interest" description="Disordered" evidence="1">
    <location>
        <begin position="1"/>
        <end position="53"/>
    </location>
</feature>
<feature type="region of interest" description="Disordered" evidence="1">
    <location>
        <begin position="141"/>
        <end position="179"/>
    </location>
</feature>
<feature type="compositionally biased region" description="Basic and acidic residues" evidence="1">
    <location>
        <begin position="17"/>
        <end position="46"/>
    </location>
</feature>
<keyword evidence="3" id="KW-1185">Reference proteome</keyword>
<dbReference type="RefSeq" id="WP_113288595.1">
    <property type="nucleotide sequence ID" value="NZ_QNTQ01000005.1"/>
</dbReference>
<reference evidence="2 3" key="1">
    <citation type="submission" date="2018-07" db="EMBL/GenBank/DDBJ databases">
        <title>Rhodosalinus sp. strain E84T genomic sequence and assembly.</title>
        <authorList>
            <person name="Liu Z.-W."/>
            <person name="Lu D.-C."/>
        </authorList>
    </citation>
    <scope>NUCLEOTIDE SEQUENCE [LARGE SCALE GENOMIC DNA]</scope>
    <source>
        <strain evidence="2 3">E84</strain>
    </source>
</reference>